<evidence type="ECO:0000313" key="5">
    <source>
        <dbReference type="Proteomes" id="UP000255316"/>
    </source>
</evidence>
<dbReference type="EMBL" id="UGNX01000001">
    <property type="protein sequence ID" value="STX34790.1"/>
    <property type="molecule type" value="Genomic_DNA"/>
</dbReference>
<dbReference type="InterPro" id="IPR036770">
    <property type="entry name" value="Ankyrin_rpt-contain_sf"/>
</dbReference>
<dbReference type="Gene3D" id="1.25.40.20">
    <property type="entry name" value="Ankyrin repeat-containing domain"/>
    <property type="match status" value="2"/>
</dbReference>
<dbReference type="PANTHER" id="PTHR44207">
    <property type="entry name" value="SURFACE ANTIGEN BSPA-LIKE-RELATED"/>
    <property type="match status" value="1"/>
</dbReference>
<reference evidence="3 5" key="2">
    <citation type="submission" date="2018-06" db="EMBL/GenBank/DDBJ databases">
        <authorList>
            <consortium name="Pathogen Informatics"/>
            <person name="Doyle S."/>
        </authorList>
    </citation>
    <scope>NUCLEOTIDE SEQUENCE [LARGE SCALE GENOMIC DNA]</scope>
    <source>
        <strain evidence="3 5">NCTC12438</strain>
    </source>
</reference>
<evidence type="ECO:0000256" key="1">
    <source>
        <dbReference type="SAM" id="MobiDB-lite"/>
    </source>
</evidence>
<reference evidence="2 4" key="1">
    <citation type="submission" date="2015-11" db="EMBL/GenBank/DDBJ databases">
        <title>Genomic analysis of 38 Legionella species identifies large and diverse effector repertoires.</title>
        <authorList>
            <person name="Burstein D."/>
            <person name="Amaro F."/>
            <person name="Zusman T."/>
            <person name="Lifshitz Z."/>
            <person name="Cohen O."/>
            <person name="Gilbert J.A."/>
            <person name="Pupko T."/>
            <person name="Shuman H.A."/>
            <person name="Segal G."/>
        </authorList>
    </citation>
    <scope>NUCLEOTIDE SEQUENCE [LARGE SCALE GENOMIC DNA]</scope>
    <source>
        <strain evidence="2 4">CDC#72-OH-14</strain>
    </source>
</reference>
<organism evidence="3 5">
    <name type="scientific">Legionella cincinnatiensis</name>
    <dbReference type="NCBI Taxonomy" id="28085"/>
    <lineage>
        <taxon>Bacteria</taxon>
        <taxon>Pseudomonadati</taxon>
        <taxon>Pseudomonadota</taxon>
        <taxon>Gammaproteobacteria</taxon>
        <taxon>Legionellales</taxon>
        <taxon>Legionellaceae</taxon>
        <taxon>Legionella</taxon>
    </lineage>
</organism>
<evidence type="ECO:0000313" key="4">
    <source>
        <dbReference type="Proteomes" id="UP000054854"/>
    </source>
</evidence>
<dbReference type="Proteomes" id="UP000255316">
    <property type="component" value="Unassembled WGS sequence"/>
</dbReference>
<dbReference type="OrthoDB" id="5649599at2"/>
<dbReference type="AlphaFoldDB" id="A0A378IIP1"/>
<accession>A0A378IIP1</accession>
<feature type="compositionally biased region" description="Basic and acidic residues" evidence="1">
    <location>
        <begin position="483"/>
        <end position="501"/>
    </location>
</feature>
<sequence>MQFYSKSQKEKHPQVNLIPGAVWSEIFINNSIPDFIIPWMSLSYENLQKELTSVSNENKDKAWVAIIYSHPEMENQRIIDLGEQLGLSTSEMLNLAVILGDSPKHLDLLKKLSKKEPYSTNNFKNYSLRIQRAAQFGHLDILKYLIGVITSFKAFFIGVIEAFKSIHLGFPNYFIEIIKSFKTSHKQQNIIAADNFAAFQLAAERGHLDVLKYLAEKAPDKFSNMIFYAFRSTVEHGHLDVLKYLEEKITSDKLQEMIVANNFEAFRLAITSGHLNVLNYLAEKITPEQLQDIIAANDFYIFQLAVYSTNFDGLNWLAQKAPDKLGNMIASYNFFALRWAAQYEHFTIVQYLLNHPQAFSYAEAHPIEFDDRYIWPLVMQKLTTLRIQQMKAETNKFNAASPEEARLLFYIARNLIRRNNPALIEDLQFLLKIPAVKALAHTVTPNRPNELLRFALSIGNQEAATVLMNISAIQSLAEHNNHYHNEQHERRNESALAENHHSTRTTTLTQGKQQQLQETVNYSLPLFRHNRQREHISIVENEATSSITYTI</sequence>
<evidence type="ECO:0000313" key="2">
    <source>
        <dbReference type="EMBL" id="KTC82007.1"/>
    </source>
</evidence>
<protein>
    <submittedName>
        <fullName evidence="3">Ankyrin repeat protein</fullName>
    </submittedName>
</protein>
<feature type="compositionally biased region" description="Low complexity" evidence="1">
    <location>
        <begin position="504"/>
        <end position="515"/>
    </location>
</feature>
<evidence type="ECO:0000313" key="3">
    <source>
        <dbReference type="EMBL" id="STX34790.1"/>
    </source>
</evidence>
<dbReference type="SMART" id="SM00248">
    <property type="entry name" value="ANK"/>
    <property type="match status" value="6"/>
</dbReference>
<feature type="region of interest" description="Disordered" evidence="1">
    <location>
        <begin position="483"/>
        <end position="515"/>
    </location>
</feature>
<dbReference type="STRING" id="28085.Lcin_3077"/>
<dbReference type="Proteomes" id="UP000054854">
    <property type="component" value="Unassembled WGS sequence"/>
</dbReference>
<dbReference type="SUPFAM" id="SSF140860">
    <property type="entry name" value="Pseudo ankyrin repeat-like"/>
    <property type="match status" value="2"/>
</dbReference>
<keyword evidence="4" id="KW-1185">Reference proteome</keyword>
<proteinExistence type="predicted"/>
<name>A0A378IIP1_9GAMM</name>
<gene>
    <name evidence="2" type="ORF">Lcin_3077</name>
    <name evidence="3" type="ORF">NCTC12438_01399</name>
</gene>
<dbReference type="EMBL" id="LNXX01000047">
    <property type="protein sequence ID" value="KTC82007.1"/>
    <property type="molecule type" value="Genomic_DNA"/>
</dbReference>
<dbReference type="InterPro" id="IPR002110">
    <property type="entry name" value="Ankyrin_rpt"/>
</dbReference>
<dbReference type="PANTHER" id="PTHR44207:SF2">
    <property type="entry name" value="REPEAT PROTEIN, PUTATIVE-RELATED"/>
    <property type="match status" value="1"/>
</dbReference>
<dbReference type="RefSeq" id="WP_058466176.1">
    <property type="nucleotide sequence ID" value="NZ_CAAAHQ010000048.1"/>
</dbReference>